<name>A0A5B6VZ35_9ROSI</name>
<organism evidence="2 3">
    <name type="scientific">Gossypium australe</name>
    <dbReference type="NCBI Taxonomy" id="47621"/>
    <lineage>
        <taxon>Eukaryota</taxon>
        <taxon>Viridiplantae</taxon>
        <taxon>Streptophyta</taxon>
        <taxon>Embryophyta</taxon>
        <taxon>Tracheophyta</taxon>
        <taxon>Spermatophyta</taxon>
        <taxon>Magnoliopsida</taxon>
        <taxon>eudicotyledons</taxon>
        <taxon>Gunneridae</taxon>
        <taxon>Pentapetalae</taxon>
        <taxon>rosids</taxon>
        <taxon>malvids</taxon>
        <taxon>Malvales</taxon>
        <taxon>Malvaceae</taxon>
        <taxon>Malvoideae</taxon>
        <taxon>Gossypium</taxon>
    </lineage>
</organism>
<dbReference type="InterPro" id="IPR043502">
    <property type="entry name" value="DNA/RNA_pol_sf"/>
</dbReference>
<keyword evidence="3" id="KW-1185">Reference proteome</keyword>
<dbReference type="SUPFAM" id="SSF56672">
    <property type="entry name" value="DNA/RNA polymerases"/>
    <property type="match status" value="1"/>
</dbReference>
<dbReference type="OrthoDB" id="111931at2759"/>
<dbReference type="Proteomes" id="UP000325315">
    <property type="component" value="Unassembled WGS sequence"/>
</dbReference>
<dbReference type="EMBL" id="SMMG02000005">
    <property type="protein sequence ID" value="KAA3474168.1"/>
    <property type="molecule type" value="Genomic_DNA"/>
</dbReference>
<evidence type="ECO:0000259" key="1">
    <source>
        <dbReference type="Pfam" id="PF17919"/>
    </source>
</evidence>
<gene>
    <name evidence="2" type="ORF">EPI10_024489</name>
</gene>
<comment type="caution">
    <text evidence="2">The sequence shown here is derived from an EMBL/GenBank/DDBJ whole genome shotgun (WGS) entry which is preliminary data.</text>
</comment>
<accession>A0A5B6VZ35</accession>
<evidence type="ECO:0000313" key="2">
    <source>
        <dbReference type="EMBL" id="KAA3474168.1"/>
    </source>
</evidence>
<reference evidence="2" key="1">
    <citation type="submission" date="2019-08" db="EMBL/GenBank/DDBJ databases">
        <authorList>
            <person name="Liu F."/>
        </authorList>
    </citation>
    <scope>NUCLEOTIDE SEQUENCE [LARGE SCALE GENOMIC DNA]</scope>
    <source>
        <strain evidence="2">PA1801</strain>
        <tissue evidence="2">Leaf</tissue>
    </source>
</reference>
<proteinExistence type="predicted"/>
<sequence length="164" mass="19085">MLTEAPVLVQPKSGKEFVIDSDASFNSLGCVLMHEEKFVAYASRQLKPHKKNYLTHDLEPIAICKWLESLKDYNLIIDYHLGKTNIVANILSRKSLFALRALNTQLAMIEDETEFVFRKILRLNRKFYKKLTAVVIRFILQVKSEHQVPSGLLQPIMIPKWKWE</sequence>
<dbReference type="PANTHER" id="PTHR34072">
    <property type="entry name" value="ENZYMATIC POLYPROTEIN-RELATED"/>
    <property type="match status" value="1"/>
</dbReference>
<evidence type="ECO:0000313" key="3">
    <source>
        <dbReference type="Proteomes" id="UP000325315"/>
    </source>
</evidence>
<dbReference type="InterPro" id="IPR041577">
    <property type="entry name" value="RT_RNaseH_2"/>
</dbReference>
<protein>
    <submittedName>
        <fullName evidence="2">DNA/RNA polymerases superfamily protein</fullName>
    </submittedName>
</protein>
<dbReference type="Pfam" id="PF17919">
    <property type="entry name" value="RT_RNaseH_2"/>
    <property type="match status" value="1"/>
</dbReference>
<feature type="domain" description="Reverse transcriptase/retrotransposon-derived protein RNase H-like" evidence="1">
    <location>
        <begin position="2"/>
        <end position="73"/>
    </location>
</feature>
<dbReference type="PANTHER" id="PTHR34072:SF59">
    <property type="entry name" value="CCHC-TYPE INTEGRASE"/>
    <property type="match status" value="1"/>
</dbReference>
<dbReference type="AlphaFoldDB" id="A0A5B6VZ35"/>